<dbReference type="HOGENOM" id="CLU_1578178_0_0_1"/>
<dbReference type="RefSeq" id="XP_040640750.1">
    <property type="nucleotide sequence ID" value="XM_040778768.1"/>
</dbReference>
<reference evidence="3" key="1">
    <citation type="journal article" date="2014" name="Nat. Commun.">
        <title>Genomic adaptations of the halophilic Dead Sea filamentous fungus Eurotium rubrum.</title>
        <authorList>
            <person name="Kis-Papo T."/>
            <person name="Weig A.R."/>
            <person name="Riley R."/>
            <person name="Persoh D."/>
            <person name="Salamov A."/>
            <person name="Sun H."/>
            <person name="Lipzen A."/>
            <person name="Wasser S.P."/>
            <person name="Rambold G."/>
            <person name="Grigoriev I.V."/>
            <person name="Nevo E."/>
        </authorList>
    </citation>
    <scope>NUCLEOTIDE SEQUENCE [LARGE SCALE GENOMIC DNA]</scope>
    <source>
        <strain evidence="3">CBS 135680</strain>
    </source>
</reference>
<accession>A0A017SJI8</accession>
<name>A0A017SJI8_ASPRC</name>
<dbReference type="Proteomes" id="UP000019804">
    <property type="component" value="Unassembled WGS sequence"/>
</dbReference>
<evidence type="ECO:0000313" key="3">
    <source>
        <dbReference type="Proteomes" id="UP000019804"/>
    </source>
</evidence>
<proteinExistence type="predicted"/>
<gene>
    <name evidence="2" type="ORF">EURHEDRAFT_375667</name>
</gene>
<protein>
    <submittedName>
        <fullName evidence="2">Uncharacterized protein</fullName>
    </submittedName>
</protein>
<dbReference type="OrthoDB" id="10354231at2759"/>
<dbReference type="GeneID" id="63693892"/>
<evidence type="ECO:0000313" key="2">
    <source>
        <dbReference type="EMBL" id="EYE97062.1"/>
    </source>
</evidence>
<evidence type="ECO:0000256" key="1">
    <source>
        <dbReference type="SAM" id="MobiDB-lite"/>
    </source>
</evidence>
<organism evidence="2 3">
    <name type="scientific">Aspergillus ruber (strain CBS 135680)</name>
    <dbReference type="NCBI Taxonomy" id="1388766"/>
    <lineage>
        <taxon>Eukaryota</taxon>
        <taxon>Fungi</taxon>
        <taxon>Dikarya</taxon>
        <taxon>Ascomycota</taxon>
        <taxon>Pezizomycotina</taxon>
        <taxon>Eurotiomycetes</taxon>
        <taxon>Eurotiomycetidae</taxon>
        <taxon>Eurotiales</taxon>
        <taxon>Aspergillaceae</taxon>
        <taxon>Aspergillus</taxon>
        <taxon>Aspergillus subgen. Aspergillus</taxon>
    </lineage>
</organism>
<dbReference type="EMBL" id="KK088416">
    <property type="protein sequence ID" value="EYE97062.1"/>
    <property type="molecule type" value="Genomic_DNA"/>
</dbReference>
<sequence>MAVPGVKSDQPFLIPQKRAASIPDSAPIPKKLNNATRTTRERSNNKRDDSSEPKNPKSTENLTEGEVFRHLEAVRTEMATISWYMDLPEKLKIPEILLDFSILNMPEWPDQDTIDKWLVQRHRKPDEVKKKKYDREPQDKKEGKDQEASDEKVKGEPTKNDYENAMQEE</sequence>
<dbReference type="AlphaFoldDB" id="A0A017SJI8"/>
<feature type="region of interest" description="Disordered" evidence="1">
    <location>
        <begin position="1"/>
        <end position="65"/>
    </location>
</feature>
<keyword evidence="3" id="KW-1185">Reference proteome</keyword>
<feature type="region of interest" description="Disordered" evidence="1">
    <location>
        <begin position="120"/>
        <end position="169"/>
    </location>
</feature>
<feature type="compositionally biased region" description="Basic and acidic residues" evidence="1">
    <location>
        <begin position="124"/>
        <end position="162"/>
    </location>
</feature>
<feature type="compositionally biased region" description="Basic and acidic residues" evidence="1">
    <location>
        <begin position="38"/>
        <end position="57"/>
    </location>
</feature>